<sequence>MAVEFDLLVKGATESGLLRKALRELARDYRDELDEHAATASKQQRHRWQYKRRKCGDLIHRIEKAHALARLADSAVIDHEES</sequence>
<dbReference type="AlphaFoldDB" id="S2VWM6"/>
<comment type="caution">
    <text evidence="1">The sequence shown here is derived from an EMBL/GenBank/DDBJ whole genome shotgun (WGS) entry which is preliminary data.</text>
</comment>
<gene>
    <name evidence="1" type="ORF">HMPREF9306_01454</name>
</gene>
<dbReference type="HOGENOM" id="CLU_2555538_0_0_11"/>
<dbReference type="PATRIC" id="fig|883161.3.peg.1445"/>
<dbReference type="STRING" id="883161.HMPREF9306_01454"/>
<accession>S2VWM6</accession>
<protein>
    <submittedName>
        <fullName evidence="1">Uncharacterized protein</fullName>
    </submittedName>
</protein>
<keyword evidence="2" id="KW-1185">Reference proteome</keyword>
<dbReference type="RefSeq" id="WP_016456280.1">
    <property type="nucleotide sequence ID" value="NZ_KE150269.1"/>
</dbReference>
<evidence type="ECO:0000313" key="1">
    <source>
        <dbReference type="EMBL" id="EPD31898.1"/>
    </source>
</evidence>
<name>S2VWM6_9ACTN</name>
<dbReference type="Proteomes" id="UP000014417">
    <property type="component" value="Unassembled WGS sequence"/>
</dbReference>
<reference evidence="1 2" key="1">
    <citation type="submission" date="2013-04" db="EMBL/GenBank/DDBJ databases">
        <title>The Genome Sequence of Propionimicrobium lymphophilum ACS-093-V-SCH5.</title>
        <authorList>
            <consortium name="The Broad Institute Genomics Platform"/>
            <person name="Earl A."/>
            <person name="Ward D."/>
            <person name="Feldgarden M."/>
            <person name="Gevers D."/>
            <person name="Saerens B."/>
            <person name="Vaneechoutte M."/>
            <person name="Walker B."/>
            <person name="Young S."/>
            <person name="Zeng Q."/>
            <person name="Gargeya S."/>
            <person name="Fitzgerald M."/>
            <person name="Haas B."/>
            <person name="Abouelleil A."/>
            <person name="Allen A.W."/>
            <person name="Alvarado L."/>
            <person name="Arachchi H.M."/>
            <person name="Berlin A.M."/>
            <person name="Chapman S.B."/>
            <person name="Gainer-Dewar J."/>
            <person name="Goldberg J."/>
            <person name="Griggs A."/>
            <person name="Gujja S."/>
            <person name="Hansen M."/>
            <person name="Howarth C."/>
            <person name="Imamovic A."/>
            <person name="Ireland A."/>
            <person name="Larimer J."/>
            <person name="McCowan C."/>
            <person name="Murphy C."/>
            <person name="Pearson M."/>
            <person name="Poon T.W."/>
            <person name="Priest M."/>
            <person name="Roberts A."/>
            <person name="Saif S."/>
            <person name="Shea T."/>
            <person name="Sisk P."/>
            <person name="Sykes S."/>
            <person name="Wortman J."/>
            <person name="Nusbaum C."/>
            <person name="Birren B."/>
        </authorList>
    </citation>
    <scope>NUCLEOTIDE SEQUENCE [LARGE SCALE GENOMIC DNA]</scope>
    <source>
        <strain evidence="1 2">ACS-093-V-SCH5</strain>
    </source>
</reference>
<evidence type="ECO:0000313" key="2">
    <source>
        <dbReference type="Proteomes" id="UP000014417"/>
    </source>
</evidence>
<organism evidence="1 2">
    <name type="scientific">Propionimicrobium lymphophilum ACS-093-V-SCH5</name>
    <dbReference type="NCBI Taxonomy" id="883161"/>
    <lineage>
        <taxon>Bacteria</taxon>
        <taxon>Bacillati</taxon>
        <taxon>Actinomycetota</taxon>
        <taxon>Actinomycetes</taxon>
        <taxon>Propionibacteriales</taxon>
        <taxon>Propionibacteriaceae</taxon>
        <taxon>Propionimicrobium</taxon>
    </lineage>
</organism>
<dbReference type="EMBL" id="AGZR01000009">
    <property type="protein sequence ID" value="EPD31898.1"/>
    <property type="molecule type" value="Genomic_DNA"/>
</dbReference>
<proteinExistence type="predicted"/>